<evidence type="ECO:0000313" key="1">
    <source>
        <dbReference type="EMBL" id="MBB5342535.1"/>
    </source>
</evidence>
<sequence length="68" mass="7527">MILDNAQSVGLLRSISDKQYVDLKGTAKLVDKTNSPQSPVLLFEEDAKDESHSLNLAQTSHLRKMGSR</sequence>
<dbReference type="Proteomes" id="UP000569092">
    <property type="component" value="Unassembled WGS sequence"/>
</dbReference>
<name>A0A7W8J4U1_9BACT</name>
<dbReference type="EMBL" id="JACHDZ010000001">
    <property type="protein sequence ID" value="MBB5342535.1"/>
    <property type="molecule type" value="Genomic_DNA"/>
</dbReference>
<evidence type="ECO:0000313" key="2">
    <source>
        <dbReference type="Proteomes" id="UP000569092"/>
    </source>
</evidence>
<accession>A0A7W8J4U1</accession>
<organism evidence="1 2">
    <name type="scientific">Tunturiibacter lichenicola</name>
    <dbReference type="NCBI Taxonomy" id="2051959"/>
    <lineage>
        <taxon>Bacteria</taxon>
        <taxon>Pseudomonadati</taxon>
        <taxon>Acidobacteriota</taxon>
        <taxon>Terriglobia</taxon>
        <taxon>Terriglobales</taxon>
        <taxon>Acidobacteriaceae</taxon>
        <taxon>Tunturiibacter</taxon>
    </lineage>
</organism>
<dbReference type="AlphaFoldDB" id="A0A7W8J4U1"/>
<protein>
    <submittedName>
        <fullName evidence="1">Uncharacterized protein</fullName>
    </submittedName>
</protein>
<gene>
    <name evidence="1" type="ORF">HDF10_000485</name>
</gene>
<proteinExistence type="predicted"/>
<reference evidence="1 2" key="1">
    <citation type="submission" date="2020-08" db="EMBL/GenBank/DDBJ databases">
        <title>Genomic Encyclopedia of Type Strains, Phase IV (KMG-V): Genome sequencing to study the core and pangenomes of soil and plant-associated prokaryotes.</title>
        <authorList>
            <person name="Whitman W."/>
        </authorList>
    </citation>
    <scope>NUCLEOTIDE SEQUENCE [LARGE SCALE GENOMIC DNA]</scope>
    <source>
        <strain evidence="1 2">M8US30</strain>
    </source>
</reference>
<comment type="caution">
    <text evidence="1">The sequence shown here is derived from an EMBL/GenBank/DDBJ whole genome shotgun (WGS) entry which is preliminary data.</text>
</comment>